<evidence type="ECO:0000313" key="1">
    <source>
        <dbReference type="EMBL" id="SBQ60359.1"/>
    </source>
</evidence>
<feature type="non-terminal residue" evidence="1">
    <location>
        <position position="1"/>
    </location>
</feature>
<gene>
    <name evidence="1" type="primary">ASB9</name>
</gene>
<organism evidence="1">
    <name type="scientific">Nothobranchius korthausae</name>
    <dbReference type="NCBI Taxonomy" id="1143690"/>
    <lineage>
        <taxon>Eukaryota</taxon>
        <taxon>Metazoa</taxon>
        <taxon>Chordata</taxon>
        <taxon>Craniata</taxon>
        <taxon>Vertebrata</taxon>
        <taxon>Euteleostomi</taxon>
        <taxon>Actinopterygii</taxon>
        <taxon>Neopterygii</taxon>
        <taxon>Teleostei</taxon>
        <taxon>Neoteleostei</taxon>
        <taxon>Acanthomorphata</taxon>
        <taxon>Ovalentaria</taxon>
        <taxon>Atherinomorphae</taxon>
        <taxon>Cyprinodontiformes</taxon>
        <taxon>Nothobranchiidae</taxon>
        <taxon>Nothobranchius</taxon>
    </lineage>
</organism>
<accession>A0A1A8FQF9</accession>
<feature type="non-terminal residue" evidence="1">
    <location>
        <position position="87"/>
    </location>
</feature>
<protein>
    <submittedName>
        <fullName evidence="1">Uncharacterized protein</fullName>
    </submittedName>
</protein>
<dbReference type="EMBL" id="HAEB01013832">
    <property type="protein sequence ID" value="SBQ60359.1"/>
    <property type="molecule type" value="Transcribed_RNA"/>
</dbReference>
<name>A0A1A8FQF9_9TELE</name>
<proteinExistence type="predicted"/>
<reference evidence="1" key="2">
    <citation type="submission" date="2016-06" db="EMBL/GenBank/DDBJ databases">
        <title>The genome of a short-lived fish provides insights into sex chromosome evolution and the genetic control of aging.</title>
        <authorList>
            <person name="Reichwald K."/>
            <person name="Felder M."/>
            <person name="Petzold A."/>
            <person name="Koch P."/>
            <person name="Groth M."/>
            <person name="Platzer M."/>
        </authorList>
    </citation>
    <scope>NUCLEOTIDE SEQUENCE</scope>
    <source>
        <tissue evidence="1">Brain</tissue>
    </source>
</reference>
<dbReference type="AlphaFoldDB" id="A0A1A8FQF9"/>
<sequence length="87" mass="10108">EKNLKTRRAANITNILRGKLKLKEKHYRKKNYRGVTKGGHGSTGTVTLWGCLGPKYADYPDDRRQKLIQSKNPLFLQDERTKINPRQ</sequence>
<reference evidence="1" key="1">
    <citation type="submission" date="2016-05" db="EMBL/GenBank/DDBJ databases">
        <authorList>
            <person name="Lavstsen T."/>
            <person name="Jespersen J.S."/>
        </authorList>
    </citation>
    <scope>NUCLEOTIDE SEQUENCE</scope>
    <source>
        <tissue evidence="1">Brain</tissue>
    </source>
</reference>